<comment type="caution">
    <text evidence="3">The sequence shown here is derived from an EMBL/GenBank/DDBJ whole genome shotgun (WGS) entry which is preliminary data.</text>
</comment>
<protein>
    <recommendedName>
        <fullName evidence="2">SEA domain-containing protein</fullName>
    </recommendedName>
</protein>
<dbReference type="Pfam" id="PF01390">
    <property type="entry name" value="SEA"/>
    <property type="match status" value="1"/>
</dbReference>
<keyword evidence="4" id="KW-1185">Reference proteome</keyword>
<evidence type="ECO:0000313" key="3">
    <source>
        <dbReference type="EMBL" id="KAB5518261.1"/>
    </source>
</evidence>
<organism evidence="3 4">
    <name type="scientific">Pangasianodon hypophthalmus</name>
    <name type="common">Striped catfish</name>
    <name type="synonym">Helicophagus hypophthalmus</name>
    <dbReference type="NCBI Taxonomy" id="310915"/>
    <lineage>
        <taxon>Eukaryota</taxon>
        <taxon>Metazoa</taxon>
        <taxon>Chordata</taxon>
        <taxon>Craniata</taxon>
        <taxon>Vertebrata</taxon>
        <taxon>Euteleostomi</taxon>
        <taxon>Actinopterygii</taxon>
        <taxon>Neopterygii</taxon>
        <taxon>Teleostei</taxon>
        <taxon>Ostariophysi</taxon>
        <taxon>Siluriformes</taxon>
        <taxon>Pangasiidae</taxon>
        <taxon>Pangasianodon</taxon>
    </lineage>
</organism>
<reference evidence="3 4" key="1">
    <citation type="submission" date="2019-06" db="EMBL/GenBank/DDBJ databases">
        <title>A chromosome-scale genome assembly of the striped catfish, Pangasianodon hypophthalmus.</title>
        <authorList>
            <person name="Wen M."/>
            <person name="Zahm M."/>
            <person name="Roques C."/>
            <person name="Cabau C."/>
            <person name="Klopp C."/>
            <person name="Donnadieu C."/>
            <person name="Jouanno E."/>
            <person name="Avarre J.-C."/>
            <person name="Campet M."/>
            <person name="Ha T.T.T."/>
            <person name="Dugue R."/>
            <person name="Lampietro C."/>
            <person name="Louis A."/>
            <person name="Herpin A."/>
            <person name="Echchiki A."/>
            <person name="Berthelot C."/>
            <person name="Parey E."/>
            <person name="Roest-Crollius H."/>
            <person name="Braasch I."/>
            <person name="Postlethwait J."/>
            <person name="Bobe J."/>
            <person name="Montfort J."/>
            <person name="Bouchez O."/>
            <person name="Begum T."/>
            <person name="Schartl M."/>
            <person name="Guiguen Y."/>
        </authorList>
    </citation>
    <scope>NUCLEOTIDE SEQUENCE [LARGE SCALE GENOMIC DNA]</scope>
    <source>
        <strain evidence="3 4">Indonesia</strain>
        <tissue evidence="3">Blood</tissue>
    </source>
</reference>
<evidence type="ECO:0000259" key="2">
    <source>
        <dbReference type="Pfam" id="PF01390"/>
    </source>
</evidence>
<proteinExistence type="predicted"/>
<dbReference type="Proteomes" id="UP000327468">
    <property type="component" value="Chromosome 28"/>
</dbReference>
<evidence type="ECO:0000256" key="1">
    <source>
        <dbReference type="SAM" id="SignalP"/>
    </source>
</evidence>
<sequence length="103" mass="11315">MDWRVILAILCILCLPAASAQSSSALANTSSTQFAAKATSIRTQLESIYRQMFKNFLQMIIHSFRNGSIVTNSSLEFSANGTIPTDTTLYTVCSKSFNYPYSG</sequence>
<accession>A0A5N5JGI6</accession>
<gene>
    <name evidence="3" type="ORF">PHYPO_G00163700</name>
</gene>
<feature type="chain" id="PRO_5024461175" description="SEA domain-containing protein" evidence="1">
    <location>
        <begin position="21"/>
        <end position="103"/>
    </location>
</feature>
<feature type="domain" description="SEA" evidence="2">
    <location>
        <begin position="20"/>
        <end position="87"/>
    </location>
</feature>
<feature type="signal peptide" evidence="1">
    <location>
        <begin position="1"/>
        <end position="20"/>
    </location>
</feature>
<keyword evidence="1" id="KW-0732">Signal</keyword>
<dbReference type="EMBL" id="VFJC01000029">
    <property type="protein sequence ID" value="KAB5518261.1"/>
    <property type="molecule type" value="Genomic_DNA"/>
</dbReference>
<dbReference type="InterPro" id="IPR000082">
    <property type="entry name" value="SEA_dom"/>
</dbReference>
<name>A0A5N5JGI6_PANHP</name>
<dbReference type="AlphaFoldDB" id="A0A5N5JGI6"/>
<evidence type="ECO:0000313" key="4">
    <source>
        <dbReference type="Proteomes" id="UP000327468"/>
    </source>
</evidence>